<dbReference type="EMBL" id="MBFS01000045">
    <property type="protein sequence ID" value="PVV05058.1"/>
    <property type="molecule type" value="Genomic_DNA"/>
</dbReference>
<protein>
    <submittedName>
        <fullName evidence="1">Uncharacterized protein</fullName>
    </submittedName>
</protein>
<sequence>MGYSSFEKINKIKTPKGYELVSQTTAYDDTSTQLHLAVMIVLQAFRRGCVAFSHSILFSADSVTFL</sequence>
<name>A0A2T9ZKE3_9FUNG</name>
<comment type="caution">
    <text evidence="1">The sequence shown here is derived from an EMBL/GenBank/DDBJ whole genome shotgun (WGS) entry which is preliminary data.</text>
</comment>
<accession>A0A2T9ZKE3</accession>
<proteinExistence type="predicted"/>
<dbReference type="Proteomes" id="UP000245609">
    <property type="component" value="Unassembled WGS sequence"/>
</dbReference>
<dbReference type="AlphaFoldDB" id="A0A2T9ZKE3"/>
<evidence type="ECO:0000313" key="1">
    <source>
        <dbReference type="EMBL" id="PVV05058.1"/>
    </source>
</evidence>
<organism evidence="1 2">
    <name type="scientific">Smittium megazygosporum</name>
    <dbReference type="NCBI Taxonomy" id="133381"/>
    <lineage>
        <taxon>Eukaryota</taxon>
        <taxon>Fungi</taxon>
        <taxon>Fungi incertae sedis</taxon>
        <taxon>Zoopagomycota</taxon>
        <taxon>Kickxellomycotina</taxon>
        <taxon>Harpellomycetes</taxon>
        <taxon>Harpellales</taxon>
        <taxon>Legeriomycetaceae</taxon>
        <taxon>Smittium</taxon>
    </lineage>
</organism>
<evidence type="ECO:0000313" key="2">
    <source>
        <dbReference type="Proteomes" id="UP000245609"/>
    </source>
</evidence>
<reference evidence="1 2" key="1">
    <citation type="journal article" date="2018" name="MBio">
        <title>Comparative Genomics Reveals the Core Gene Toolbox for the Fungus-Insect Symbiosis.</title>
        <authorList>
            <person name="Wang Y."/>
            <person name="Stata M."/>
            <person name="Wang W."/>
            <person name="Stajich J.E."/>
            <person name="White M.M."/>
            <person name="Moncalvo J.M."/>
        </authorList>
    </citation>
    <scope>NUCLEOTIDE SEQUENCE [LARGE SCALE GENOMIC DNA]</scope>
    <source>
        <strain evidence="1 2">SC-DP-2</strain>
    </source>
</reference>
<gene>
    <name evidence="1" type="ORF">BB560_000433</name>
</gene>
<keyword evidence="2" id="KW-1185">Reference proteome</keyword>